<dbReference type="PROSITE" id="PS00867">
    <property type="entry name" value="CPSASE_2"/>
    <property type="match status" value="1"/>
</dbReference>
<dbReference type="InterPro" id="IPR013785">
    <property type="entry name" value="Aldolase_TIM"/>
</dbReference>
<dbReference type="SUPFAM" id="SSF52440">
    <property type="entry name" value="PreATP-grasp domain"/>
    <property type="match status" value="1"/>
</dbReference>
<feature type="domain" description="Biotin carboxylation" evidence="18">
    <location>
        <begin position="24"/>
        <end position="475"/>
    </location>
</feature>
<sequence>MLRRIQRVKATPPSSRMIVRDLSNIRKLLAANRGEIATRIMRAGNELGIRTVGIFSAEDRFTQHRYKADESFLVGKGKSPVGAYLDIDGIVKIAKDNHVDAIHPGYGFLSENVEFAKKCAANGITFVGPTPENLAMFGDKTAARAIAIKHNVPVVPGTEGPVSTLEEARAFIDSGVGYPVIIKASMGGGGKGMRVVNSADELEPNFLRASSEALAAFGDGTVFIERYVYKPRHIEVQILGDGKGKVVHLYHRDCSVQRRHQKVLETAPAVGLSKEVEKAMIDDAVRLTAAANYKNAGTVEFLVDQQGRHYFIEVNPRVQVEHTITEEITGIDIVQSQIRIANGDSFEDLGLVQDRITVRGHAMQCRVTTENPALNFQPDSGVIEVFRSPGGMGIRLDDGPGFVGAHITPHYDSLLVKVTARALQRDDAAHKLKRALSEFRVRGVTTNKSFLQNVLNHPDFIEGVVDTSFIAENPHLVAPSTSTNRGQKMLRYIGNTIVNGPEKALGATGPPPSPMDPIIPVLPTPPARQGKSLRQIYTSEGPAAFAKAVRENKGLLLTDTTWRDAHQSLLATRVRTRDLEAIAPATAIALRNAYSIEMWGGATFDVAMRFLREDPWERLANLRELVPDVPFQMLLRGANAVGYTSYPDNVVYKFCEKAQQTGMDVFRVFDSLNYIENMRLGIDAVGASGGIIEAVVCYTGDVSDPARGPYNLEYYLNYTRQLVKLGIHVLCIKDMAGLLKPQAAKILVGAIRNEFPDLPIHVHTHDTAGTGVSSMLECAYAGADAVDCATDAMSGTTSQPSMGAIVAALQNTELDTGIKSEQINEINDYWETMRGVYAPFESGQKSGSADVYHHEMPGGQYTNLLFQSNQLGLSGQWPAIKKAYATANKLLGDIIKVTPSSKVVGDFAQFLVQNKLTEEEVLAQAETLSFPKSVVEYFQGYLGIPHHGFPEALRSKVLKGRRLPNGKSMFEGRPGAEMEPYDFQEAHRQLCEAYGTDNISELDVLSHAMYPDVFKNFMEFKDKYGSLHFLDTRTFLTGLAVDKEIELEIEHGKTVFIRLIAIGGVSKKDGTRDVIFELNGRQRVIKISDDQASVGKVEKLKASPNVPGSVGAPMPGVIVEVKVQKGQQVKAGEPLCVLSAMKMETAVSAPVSGKVKEIHVLVGESMKAGELLIEIDESGDKE</sequence>
<dbReference type="NCBIfam" id="TIGR01235">
    <property type="entry name" value="pyruv_carbox"/>
    <property type="match status" value="1"/>
</dbReference>
<dbReference type="SUPFAM" id="SSF51569">
    <property type="entry name" value="Aldolase"/>
    <property type="match status" value="1"/>
</dbReference>
<dbReference type="EC" id="6.4.1.1" evidence="3 11"/>
<evidence type="ECO:0000259" key="19">
    <source>
        <dbReference type="PROSITE" id="PS50991"/>
    </source>
</evidence>
<dbReference type="InterPro" id="IPR000089">
    <property type="entry name" value="Biotin_lipoyl"/>
</dbReference>
<dbReference type="NCBIfam" id="NF009554">
    <property type="entry name" value="PRK12999.1"/>
    <property type="match status" value="1"/>
</dbReference>
<dbReference type="FunFam" id="3.20.20.70:FF:000033">
    <property type="entry name" value="Pyruvate carboxylase"/>
    <property type="match status" value="1"/>
</dbReference>
<dbReference type="Pfam" id="PF02436">
    <property type="entry name" value="PYC_OADA"/>
    <property type="match status" value="1"/>
</dbReference>
<name>A0A6G0WCK5_9STRA</name>
<dbReference type="Pfam" id="PF00364">
    <property type="entry name" value="Biotin_lipoyl"/>
    <property type="match status" value="1"/>
</dbReference>
<protein>
    <recommendedName>
        <fullName evidence="3 11">Pyruvate carboxylase</fullName>
        <ecNumber evidence="3 11">6.4.1.1</ecNumber>
    </recommendedName>
</protein>
<dbReference type="Gene3D" id="3.30.470.20">
    <property type="entry name" value="ATP-grasp fold, B domain"/>
    <property type="match status" value="1"/>
</dbReference>
<dbReference type="FunFam" id="3.30.1490.20:FF:000018">
    <property type="entry name" value="Biotin carboxylase"/>
    <property type="match status" value="1"/>
</dbReference>
<dbReference type="InterPro" id="IPR011764">
    <property type="entry name" value="Biotin_carboxylation_dom"/>
</dbReference>
<dbReference type="Pfam" id="PF00289">
    <property type="entry name" value="Biotin_carb_N"/>
    <property type="match status" value="1"/>
</dbReference>
<keyword evidence="8 11" id="KW-0067">ATP-binding</keyword>
<keyword evidence="4" id="KW-0312">Gluconeogenesis</keyword>
<feature type="binding site" evidence="14">
    <location>
        <position position="564"/>
    </location>
    <ligand>
        <name>Mn(2+)</name>
        <dbReference type="ChEBI" id="CHEBI:29035"/>
    </ligand>
</feature>
<evidence type="ECO:0000259" key="18">
    <source>
        <dbReference type="PROSITE" id="PS50979"/>
    </source>
</evidence>
<dbReference type="GO" id="GO:0046872">
    <property type="term" value="F:metal ion binding"/>
    <property type="evidence" value="ECO:0007669"/>
    <property type="project" value="UniProtKB-KW"/>
</dbReference>
<evidence type="ECO:0000256" key="3">
    <source>
        <dbReference type="ARBA" id="ARBA00013057"/>
    </source>
</evidence>
<dbReference type="GO" id="GO:0005524">
    <property type="term" value="F:ATP binding"/>
    <property type="evidence" value="ECO:0007669"/>
    <property type="project" value="UniProtKB-UniRule"/>
</dbReference>
<dbReference type="Pfam" id="PF02785">
    <property type="entry name" value="Biotin_carb_C"/>
    <property type="match status" value="1"/>
</dbReference>
<evidence type="ECO:0000256" key="14">
    <source>
        <dbReference type="PIRSR" id="PIRSR001594-3"/>
    </source>
</evidence>
<dbReference type="InterPro" id="IPR005481">
    <property type="entry name" value="BC-like_N"/>
</dbReference>
<evidence type="ECO:0000256" key="6">
    <source>
        <dbReference type="ARBA" id="ARBA00022723"/>
    </source>
</evidence>
<dbReference type="SMART" id="SM00878">
    <property type="entry name" value="Biotin_carb_C"/>
    <property type="match status" value="1"/>
</dbReference>
<dbReference type="InterPro" id="IPR055268">
    <property type="entry name" value="PCB-like"/>
</dbReference>
<evidence type="ECO:0000256" key="7">
    <source>
        <dbReference type="ARBA" id="ARBA00022741"/>
    </source>
</evidence>
<dbReference type="PROSITE" id="PS50968">
    <property type="entry name" value="BIOTINYL_LIPOYL"/>
    <property type="match status" value="1"/>
</dbReference>
<reference evidence="20 21" key="1">
    <citation type="submission" date="2019-07" db="EMBL/GenBank/DDBJ databases">
        <title>Genomics analysis of Aphanomyces spp. identifies a new class of oomycete effector associated with host adaptation.</title>
        <authorList>
            <person name="Gaulin E."/>
        </authorList>
    </citation>
    <scope>NUCLEOTIDE SEQUENCE [LARGE SCALE GENOMIC DNA]</scope>
    <source>
        <strain evidence="20 21">ATCC 201684</strain>
    </source>
</reference>
<dbReference type="FunFam" id="3.30.470.20:FF:000012">
    <property type="entry name" value="Pyruvate carboxylase"/>
    <property type="match status" value="1"/>
</dbReference>
<feature type="binding site" evidence="13">
    <location>
        <position position="636"/>
    </location>
    <ligand>
        <name>substrate</name>
    </ligand>
</feature>
<dbReference type="InterPro" id="IPR005482">
    <property type="entry name" value="Biotin_COase_C"/>
</dbReference>
<evidence type="ECO:0000256" key="1">
    <source>
        <dbReference type="ARBA" id="ARBA00001953"/>
    </source>
</evidence>
<feature type="binding site" evidence="13">
    <location>
        <position position="260"/>
    </location>
    <ligand>
        <name>ATP</name>
        <dbReference type="ChEBI" id="CHEBI:30616"/>
    </ligand>
</feature>
<dbReference type="InterPro" id="IPR005930">
    <property type="entry name" value="Pyruv_COase"/>
</dbReference>
<evidence type="ECO:0000256" key="9">
    <source>
        <dbReference type="ARBA" id="ARBA00023267"/>
    </source>
</evidence>
<dbReference type="VEuPathDB" id="FungiDB:AeMF1_001948"/>
<feature type="domain" description="ATP-grasp" evidence="17">
    <location>
        <begin position="144"/>
        <end position="342"/>
    </location>
</feature>
<accession>A0A6G0WCK5</accession>
<comment type="pathway">
    <text evidence="2">Carbohydrate biosynthesis; gluconeogenesis.</text>
</comment>
<feature type="domain" description="Lipoyl-binding" evidence="16">
    <location>
        <begin position="1101"/>
        <end position="1176"/>
    </location>
</feature>
<evidence type="ECO:0000256" key="15">
    <source>
        <dbReference type="PIRSR" id="PIRSR001594-4"/>
    </source>
</evidence>
<dbReference type="CDD" id="cd06850">
    <property type="entry name" value="biotinyl_domain"/>
    <property type="match status" value="1"/>
</dbReference>
<dbReference type="SUPFAM" id="SSF51246">
    <property type="entry name" value="Rudiment single hybrid motif"/>
    <property type="match status" value="1"/>
</dbReference>
<dbReference type="InterPro" id="IPR016185">
    <property type="entry name" value="PreATP-grasp_dom_sf"/>
</dbReference>
<evidence type="ECO:0000256" key="12">
    <source>
        <dbReference type="PIRSR" id="PIRSR001594-1"/>
    </source>
</evidence>
<dbReference type="PIRSF" id="PIRSF001594">
    <property type="entry name" value="Pyruv_carbox"/>
    <property type="match status" value="1"/>
</dbReference>
<dbReference type="FunFam" id="3.40.50.20:FF:000010">
    <property type="entry name" value="Propionyl-CoA carboxylase subunit alpha"/>
    <property type="match status" value="1"/>
</dbReference>
<comment type="caution">
    <text evidence="20">The sequence shown here is derived from an EMBL/GenBank/DDBJ whole genome shotgun (WGS) entry which is preliminary data.</text>
</comment>
<dbReference type="InterPro" id="IPR011053">
    <property type="entry name" value="Single_hybrid_motif"/>
</dbReference>
<keyword evidence="6 14" id="KW-0479">Metal-binding</keyword>
<proteinExistence type="predicted"/>
<evidence type="ECO:0000313" key="21">
    <source>
        <dbReference type="Proteomes" id="UP000481153"/>
    </source>
</evidence>
<feature type="binding site" description="via carbamate group" evidence="14">
    <location>
        <position position="733"/>
    </location>
    <ligand>
        <name>Mn(2+)</name>
        <dbReference type="ChEBI" id="CHEBI:29035"/>
    </ligand>
</feature>
<comment type="cofactor">
    <cofactor evidence="1 11">
        <name>biotin</name>
        <dbReference type="ChEBI" id="CHEBI:57586"/>
    </cofactor>
</comment>
<dbReference type="SUPFAM" id="SSF51230">
    <property type="entry name" value="Single hybrid motif"/>
    <property type="match status" value="1"/>
</dbReference>
<evidence type="ECO:0000256" key="5">
    <source>
        <dbReference type="ARBA" id="ARBA00022598"/>
    </source>
</evidence>
<feature type="binding site" evidence="14">
    <location>
        <position position="765"/>
    </location>
    <ligand>
        <name>Mn(2+)</name>
        <dbReference type="ChEBI" id="CHEBI:29035"/>
    </ligand>
</feature>
<dbReference type="PANTHER" id="PTHR43778:SF2">
    <property type="entry name" value="PYRUVATE CARBOXYLASE, MITOCHONDRIAL"/>
    <property type="match status" value="1"/>
</dbReference>
<dbReference type="Proteomes" id="UP000481153">
    <property type="component" value="Unassembled WGS sequence"/>
</dbReference>
<dbReference type="GO" id="GO:0004736">
    <property type="term" value="F:pyruvate carboxylase activity"/>
    <property type="evidence" value="ECO:0007669"/>
    <property type="project" value="UniProtKB-EC"/>
</dbReference>
<feature type="active site" evidence="12">
    <location>
        <position position="317"/>
    </location>
</feature>
<feature type="binding site" evidence="14">
    <location>
        <position position="763"/>
    </location>
    <ligand>
        <name>Mn(2+)</name>
        <dbReference type="ChEBI" id="CHEBI:29035"/>
    </ligand>
</feature>
<evidence type="ECO:0000313" key="20">
    <source>
        <dbReference type="EMBL" id="KAF0724671.1"/>
    </source>
</evidence>
<feature type="binding site" evidence="13">
    <location>
        <position position="140"/>
    </location>
    <ligand>
        <name>ATP</name>
        <dbReference type="ChEBI" id="CHEBI:30616"/>
    </ligand>
</feature>
<organism evidence="20 21">
    <name type="scientific">Aphanomyces euteiches</name>
    <dbReference type="NCBI Taxonomy" id="100861"/>
    <lineage>
        <taxon>Eukaryota</taxon>
        <taxon>Sar</taxon>
        <taxon>Stramenopiles</taxon>
        <taxon>Oomycota</taxon>
        <taxon>Saprolegniomycetes</taxon>
        <taxon>Saprolegniales</taxon>
        <taxon>Verrucalvaceae</taxon>
        <taxon>Aphanomyces</taxon>
    </lineage>
</organism>
<comment type="catalytic activity">
    <reaction evidence="11">
        <text>hydrogencarbonate + pyruvate + ATP = oxaloacetate + ADP + phosphate + H(+)</text>
        <dbReference type="Rhea" id="RHEA:20844"/>
        <dbReference type="ChEBI" id="CHEBI:15361"/>
        <dbReference type="ChEBI" id="CHEBI:15378"/>
        <dbReference type="ChEBI" id="CHEBI:16452"/>
        <dbReference type="ChEBI" id="CHEBI:17544"/>
        <dbReference type="ChEBI" id="CHEBI:30616"/>
        <dbReference type="ChEBI" id="CHEBI:43474"/>
        <dbReference type="ChEBI" id="CHEBI:456216"/>
        <dbReference type="EC" id="6.4.1.1"/>
    </reaction>
</comment>
<dbReference type="FunFam" id="2.40.50.100:FF:000003">
    <property type="entry name" value="Acetyl-CoA carboxylase biotin carboxyl carrier protein"/>
    <property type="match status" value="1"/>
</dbReference>
<dbReference type="InterPro" id="IPR000891">
    <property type="entry name" value="PYR_CT"/>
</dbReference>
<keyword evidence="7 11" id="KW-0547">Nucleotide-binding</keyword>
<dbReference type="GO" id="GO:0006094">
    <property type="term" value="P:gluconeogenesis"/>
    <property type="evidence" value="ECO:0007669"/>
    <property type="project" value="UniProtKB-UniPathway"/>
</dbReference>
<keyword evidence="10" id="KW-0511">Multifunctional enzyme</keyword>
<feature type="modified residue" description="N6-biotinyllysine" evidence="15">
    <location>
        <position position="1142"/>
    </location>
</feature>
<dbReference type="EMBL" id="VJMJ01000266">
    <property type="protein sequence ID" value="KAF0724671.1"/>
    <property type="molecule type" value="Genomic_DNA"/>
</dbReference>
<dbReference type="InterPro" id="IPR005479">
    <property type="entry name" value="CPAse_ATP-bd"/>
</dbReference>
<dbReference type="SUPFAM" id="SSF56059">
    <property type="entry name" value="Glutathione synthetase ATP-binding domain-like"/>
    <property type="match status" value="1"/>
</dbReference>
<dbReference type="NCBIfam" id="NF006761">
    <property type="entry name" value="PRK09282.1"/>
    <property type="match status" value="1"/>
</dbReference>
<dbReference type="PANTHER" id="PTHR43778">
    <property type="entry name" value="PYRUVATE CARBOXYLASE"/>
    <property type="match status" value="1"/>
</dbReference>
<dbReference type="SUPFAM" id="SSF89000">
    <property type="entry name" value="post-HMGL domain-like"/>
    <property type="match status" value="1"/>
</dbReference>
<evidence type="ECO:0000259" key="17">
    <source>
        <dbReference type="PROSITE" id="PS50975"/>
    </source>
</evidence>
<evidence type="ECO:0000256" key="2">
    <source>
        <dbReference type="ARBA" id="ARBA00004742"/>
    </source>
</evidence>
<keyword evidence="9 11" id="KW-0092">Biotin</keyword>
<dbReference type="Pfam" id="PF02786">
    <property type="entry name" value="CPSase_L_D2"/>
    <property type="match status" value="1"/>
</dbReference>
<comment type="function">
    <text evidence="11">Catalyzes a 2-step reaction, involving the ATP-dependent carboxylation of the covalently attached biotin in the first step and the transfer of the carboxyl group to pyruvate in the second.</text>
</comment>
<evidence type="ECO:0000256" key="13">
    <source>
        <dbReference type="PIRSR" id="PIRSR001594-2"/>
    </source>
</evidence>
<dbReference type="CDD" id="cd07937">
    <property type="entry name" value="DRE_TIM_PC_TC_5S"/>
    <property type="match status" value="1"/>
</dbReference>
<feature type="binding site" evidence="13">
    <location>
        <position position="898"/>
    </location>
    <ligand>
        <name>substrate</name>
    </ligand>
</feature>
<feature type="domain" description="Pyruvate carboxyltransferase" evidence="19">
    <location>
        <begin position="555"/>
        <end position="824"/>
    </location>
</feature>
<dbReference type="Gene3D" id="2.40.50.100">
    <property type="match status" value="1"/>
</dbReference>
<keyword evidence="5 11" id="KW-0436">Ligase</keyword>
<evidence type="ECO:0000256" key="10">
    <source>
        <dbReference type="ARBA" id="ARBA00023268"/>
    </source>
</evidence>
<dbReference type="PROSITE" id="PS50979">
    <property type="entry name" value="BC"/>
    <property type="match status" value="1"/>
</dbReference>
<dbReference type="GO" id="GO:0005737">
    <property type="term" value="C:cytoplasm"/>
    <property type="evidence" value="ECO:0007669"/>
    <property type="project" value="TreeGrafter"/>
</dbReference>
<dbReference type="Gene3D" id="3.20.20.70">
    <property type="entry name" value="Aldolase class I"/>
    <property type="match status" value="1"/>
</dbReference>
<evidence type="ECO:0000259" key="16">
    <source>
        <dbReference type="PROSITE" id="PS50968"/>
    </source>
</evidence>
<dbReference type="InterPro" id="IPR011761">
    <property type="entry name" value="ATP-grasp"/>
</dbReference>
<feature type="binding site" evidence="13">
    <location>
        <position position="225"/>
    </location>
    <ligand>
        <name>ATP</name>
        <dbReference type="ChEBI" id="CHEBI:30616"/>
    </ligand>
</feature>
<dbReference type="UniPathway" id="UPA00138"/>
<dbReference type="PROSITE" id="PS50975">
    <property type="entry name" value="ATP_GRASP"/>
    <property type="match status" value="1"/>
</dbReference>
<dbReference type="PROSITE" id="PS00866">
    <property type="entry name" value="CPSASE_1"/>
    <property type="match status" value="1"/>
</dbReference>
<evidence type="ECO:0000256" key="4">
    <source>
        <dbReference type="ARBA" id="ARBA00022432"/>
    </source>
</evidence>
<dbReference type="AlphaFoldDB" id="A0A6G0WCK5"/>
<keyword evidence="21" id="KW-1185">Reference proteome</keyword>
<dbReference type="InterPro" id="IPR003379">
    <property type="entry name" value="Carboxylase_cons_dom"/>
</dbReference>
<dbReference type="Pfam" id="PF00682">
    <property type="entry name" value="HMGL-like"/>
    <property type="match status" value="1"/>
</dbReference>
<dbReference type="InterPro" id="IPR011054">
    <property type="entry name" value="Rudment_hybrid_motif"/>
</dbReference>
<evidence type="ECO:0000256" key="11">
    <source>
        <dbReference type="PIRNR" id="PIRNR001594"/>
    </source>
</evidence>
<gene>
    <name evidence="20" type="ORF">Ae201684_016734</name>
</gene>
<dbReference type="InterPro" id="IPR001882">
    <property type="entry name" value="Biotin_BS"/>
</dbReference>
<feature type="modified residue" description="N6-carboxylysine" evidence="15">
    <location>
        <position position="733"/>
    </location>
</feature>
<dbReference type="PROSITE" id="PS00188">
    <property type="entry name" value="BIOTIN"/>
    <property type="match status" value="1"/>
</dbReference>
<dbReference type="PROSITE" id="PS50991">
    <property type="entry name" value="PYR_CT"/>
    <property type="match status" value="1"/>
</dbReference>
<evidence type="ECO:0000256" key="8">
    <source>
        <dbReference type="ARBA" id="ARBA00022840"/>
    </source>
</evidence>